<evidence type="ECO:0000256" key="3">
    <source>
        <dbReference type="ARBA" id="ARBA00008704"/>
    </source>
</evidence>
<evidence type="ECO:0000256" key="13">
    <source>
        <dbReference type="ARBA" id="ARBA00023140"/>
    </source>
</evidence>
<feature type="domain" description="Pex N-terminal" evidence="18">
    <location>
        <begin position="70"/>
        <end position="293"/>
    </location>
</feature>
<dbReference type="Pfam" id="PF04757">
    <property type="entry name" value="Pex2_Pex12"/>
    <property type="match status" value="1"/>
</dbReference>
<evidence type="ECO:0000313" key="20">
    <source>
        <dbReference type="Proteomes" id="UP000287033"/>
    </source>
</evidence>
<evidence type="ECO:0000256" key="9">
    <source>
        <dbReference type="ARBA" id="ARBA00022833"/>
    </source>
</evidence>
<protein>
    <recommendedName>
        <fullName evidence="4 16">Peroxisome assembly protein 12</fullName>
    </recommendedName>
    <alternativeName>
        <fullName evidence="14 16">Peroxin-12</fullName>
    </alternativeName>
</protein>
<dbReference type="FunFam" id="3.30.40.10:FF:000266">
    <property type="entry name" value="Peroxisome assembly protein 12"/>
    <property type="match status" value="1"/>
</dbReference>
<comment type="similarity">
    <text evidence="3 16">Belongs to the pex2/pex10/pex12 family.</text>
</comment>
<dbReference type="InterPro" id="IPR017375">
    <property type="entry name" value="PEX12"/>
</dbReference>
<evidence type="ECO:0000313" key="19">
    <source>
        <dbReference type="EMBL" id="GCC36285.1"/>
    </source>
</evidence>
<keyword evidence="11" id="KW-1133">Transmembrane helix</keyword>
<evidence type="ECO:0000256" key="12">
    <source>
        <dbReference type="ARBA" id="ARBA00023136"/>
    </source>
</evidence>
<dbReference type="Proteomes" id="UP000287033">
    <property type="component" value="Unassembled WGS sequence"/>
</dbReference>
<keyword evidence="10" id="KW-0653">Protein transport</keyword>
<comment type="subcellular location">
    <subcellularLocation>
        <location evidence="1">Peroxisome membrane</location>
        <topology evidence="1">Multi-pass membrane protein</topology>
    </subcellularLocation>
</comment>
<keyword evidence="12 16" id="KW-0472">Membrane</keyword>
<proteinExistence type="inferred from homology"/>
<evidence type="ECO:0000256" key="2">
    <source>
        <dbReference type="ARBA" id="ARBA00004906"/>
    </source>
</evidence>
<dbReference type="GO" id="GO:0004842">
    <property type="term" value="F:ubiquitin-protein transferase activity"/>
    <property type="evidence" value="ECO:0007669"/>
    <property type="project" value="TreeGrafter"/>
</dbReference>
<evidence type="ECO:0000256" key="16">
    <source>
        <dbReference type="PIRNR" id="PIRNR038074"/>
    </source>
</evidence>
<sequence length="384" mass="42832">MGGAPRVRTAPGGRGLLPACTQRRAEPPVAPGDGAAMAERGAHLTGGLSASPGRPSVFEVVAQDTLMSAVLAESNPSRYGFLWRWFDEIYVLLDVLLQHHYLSRTSASFSENFYSLKRIPLGSGHGLWRLASRGLPRTQHWRSLLVLIAVPYVKVKLDKLFARLQEEDDYAIHLPASSWKRLYKAFLAAYPFVNMSWEALFLIYRLLYVFEKTQFHSPLLRVAGVRLGNLTPADIQDLEKRSSSISNRSASESVVGKLTSFLAKAMGGVTVSLSTGISVGVFFLQFLEWWYSSENQETIKSLSSLPTPPPPVHFDKLTNESLPRLKTVCPLCNKIRTNDTALATSGYVFCYRCAYSYVKRHQRCPVTGYPSELQHLVKLYSPEA</sequence>
<dbReference type="OMA" id="QHYLARC"/>
<dbReference type="GO" id="GO:0006513">
    <property type="term" value="P:protein monoubiquitination"/>
    <property type="evidence" value="ECO:0007669"/>
    <property type="project" value="TreeGrafter"/>
</dbReference>
<keyword evidence="13 16" id="KW-0576">Peroxisome</keyword>
<evidence type="ECO:0000256" key="11">
    <source>
        <dbReference type="ARBA" id="ARBA00022989"/>
    </source>
</evidence>
<evidence type="ECO:0000259" key="18">
    <source>
        <dbReference type="Pfam" id="PF04757"/>
    </source>
</evidence>
<comment type="pathway">
    <text evidence="2">Protein modification; protein ubiquitination.</text>
</comment>
<evidence type="ECO:0000256" key="4">
    <source>
        <dbReference type="ARBA" id="ARBA00018980"/>
    </source>
</evidence>
<dbReference type="PIRSF" id="PIRSF038074">
    <property type="entry name" value="Peroxisome_assembly_p12"/>
    <property type="match status" value="1"/>
</dbReference>
<dbReference type="PANTHER" id="PTHR12888">
    <property type="entry name" value="PEROXISOME ASSEMBLY PROTEIN 12 PEROXIN-12"/>
    <property type="match status" value="1"/>
</dbReference>
<comment type="function">
    <text evidence="15">Component of a retrotranslocation channel required for peroxisome organization by mediating export of the PEX5 receptor from peroxisomes to the cytosol, thereby promoting PEX5 recycling. The retrotranslocation channel is composed of PEX2, PEX10 and PEX12; each subunit contributing transmembrane segments that coassemble into an open channel that specifically allows the passage of PEX5 through the peroxisomal membrane. PEX12 also regulates PEX5 recycling by activating the E3 ubiquitin-protein ligase activity of PEX10. When PEX5 recycling is compromised, PEX12 stimulates PEX10-mediated polyubiquitination of PEX5, leading to its subsequent degradation.</text>
</comment>
<evidence type="ECO:0000256" key="1">
    <source>
        <dbReference type="ARBA" id="ARBA00004585"/>
    </source>
</evidence>
<dbReference type="EMBL" id="BEZZ01000805">
    <property type="protein sequence ID" value="GCC36285.1"/>
    <property type="molecule type" value="Genomic_DNA"/>
</dbReference>
<dbReference type="OrthoDB" id="107372at2759"/>
<name>A0A401T0Y5_CHIPU</name>
<keyword evidence="9" id="KW-0862">Zinc</keyword>
<dbReference type="GO" id="GO:0005778">
    <property type="term" value="C:peroxisomal membrane"/>
    <property type="evidence" value="ECO:0007669"/>
    <property type="project" value="UniProtKB-SubCell"/>
</dbReference>
<dbReference type="Gene3D" id="3.30.40.10">
    <property type="entry name" value="Zinc/RING finger domain, C3HC4 (zinc finger)"/>
    <property type="match status" value="1"/>
</dbReference>
<dbReference type="CDD" id="cd16451">
    <property type="entry name" value="mRING_PEX12"/>
    <property type="match status" value="1"/>
</dbReference>
<dbReference type="SUPFAM" id="SSF57850">
    <property type="entry name" value="RING/U-box"/>
    <property type="match status" value="1"/>
</dbReference>
<accession>A0A401T0Y5</accession>
<keyword evidence="7" id="KW-0479">Metal-binding</keyword>
<dbReference type="AlphaFoldDB" id="A0A401T0Y5"/>
<evidence type="ECO:0000256" key="17">
    <source>
        <dbReference type="SAM" id="MobiDB-lite"/>
    </source>
</evidence>
<evidence type="ECO:0000256" key="10">
    <source>
        <dbReference type="ARBA" id="ARBA00022927"/>
    </source>
</evidence>
<dbReference type="PANTHER" id="PTHR12888:SF0">
    <property type="entry name" value="PEROXISOME ASSEMBLY PROTEIN 12"/>
    <property type="match status" value="1"/>
</dbReference>
<evidence type="ECO:0000256" key="14">
    <source>
        <dbReference type="ARBA" id="ARBA00029692"/>
    </source>
</evidence>
<keyword evidence="8" id="KW-0863">Zinc-finger</keyword>
<dbReference type="GO" id="GO:0016558">
    <property type="term" value="P:protein import into peroxisome matrix"/>
    <property type="evidence" value="ECO:0007669"/>
    <property type="project" value="UniProtKB-UniRule"/>
</dbReference>
<dbReference type="InterPro" id="IPR006845">
    <property type="entry name" value="Pex_N"/>
</dbReference>
<keyword evidence="5" id="KW-0813">Transport</keyword>
<dbReference type="STRING" id="137246.A0A401T0Y5"/>
<evidence type="ECO:0000256" key="7">
    <source>
        <dbReference type="ARBA" id="ARBA00022723"/>
    </source>
</evidence>
<evidence type="ECO:0000256" key="15">
    <source>
        <dbReference type="ARBA" id="ARBA00045862"/>
    </source>
</evidence>
<gene>
    <name evidence="19" type="ORF">chiPu_0014778</name>
</gene>
<dbReference type="GO" id="GO:0008270">
    <property type="term" value="F:zinc ion binding"/>
    <property type="evidence" value="ECO:0007669"/>
    <property type="project" value="UniProtKB-KW"/>
</dbReference>
<dbReference type="GO" id="GO:1990429">
    <property type="term" value="C:peroxisomal importomer complex"/>
    <property type="evidence" value="ECO:0007669"/>
    <property type="project" value="TreeGrafter"/>
</dbReference>
<evidence type="ECO:0000256" key="5">
    <source>
        <dbReference type="ARBA" id="ARBA00022448"/>
    </source>
</evidence>
<dbReference type="InterPro" id="IPR013083">
    <property type="entry name" value="Znf_RING/FYVE/PHD"/>
</dbReference>
<feature type="region of interest" description="Disordered" evidence="17">
    <location>
        <begin position="1"/>
        <end position="36"/>
    </location>
</feature>
<keyword evidence="6" id="KW-0812">Transmembrane</keyword>
<evidence type="ECO:0000256" key="8">
    <source>
        <dbReference type="ARBA" id="ARBA00022771"/>
    </source>
</evidence>
<reference evidence="19 20" key="1">
    <citation type="journal article" date="2018" name="Nat. Ecol. Evol.">
        <title>Shark genomes provide insights into elasmobranch evolution and the origin of vertebrates.</title>
        <authorList>
            <person name="Hara Y"/>
            <person name="Yamaguchi K"/>
            <person name="Onimaru K"/>
            <person name="Kadota M"/>
            <person name="Koyanagi M"/>
            <person name="Keeley SD"/>
            <person name="Tatsumi K"/>
            <person name="Tanaka K"/>
            <person name="Motone F"/>
            <person name="Kageyama Y"/>
            <person name="Nozu R"/>
            <person name="Adachi N"/>
            <person name="Nishimura O"/>
            <person name="Nakagawa R"/>
            <person name="Tanegashima C"/>
            <person name="Kiyatake I"/>
            <person name="Matsumoto R"/>
            <person name="Murakumo K"/>
            <person name="Nishida K"/>
            <person name="Terakita A"/>
            <person name="Kuratani S"/>
            <person name="Sato K"/>
            <person name="Hyodo S Kuraku.S."/>
        </authorList>
    </citation>
    <scope>NUCLEOTIDE SEQUENCE [LARGE SCALE GENOMIC DNA]</scope>
</reference>
<comment type="caution">
    <text evidence="19">The sequence shown here is derived from an EMBL/GenBank/DDBJ whole genome shotgun (WGS) entry which is preliminary data.</text>
</comment>
<evidence type="ECO:0000256" key="6">
    <source>
        <dbReference type="ARBA" id="ARBA00022692"/>
    </source>
</evidence>
<keyword evidence="20" id="KW-1185">Reference proteome</keyword>
<organism evidence="19 20">
    <name type="scientific">Chiloscyllium punctatum</name>
    <name type="common">Brownbanded bambooshark</name>
    <name type="synonym">Hemiscyllium punctatum</name>
    <dbReference type="NCBI Taxonomy" id="137246"/>
    <lineage>
        <taxon>Eukaryota</taxon>
        <taxon>Metazoa</taxon>
        <taxon>Chordata</taxon>
        <taxon>Craniata</taxon>
        <taxon>Vertebrata</taxon>
        <taxon>Chondrichthyes</taxon>
        <taxon>Elasmobranchii</taxon>
        <taxon>Galeomorphii</taxon>
        <taxon>Galeoidea</taxon>
        <taxon>Orectolobiformes</taxon>
        <taxon>Hemiscylliidae</taxon>
        <taxon>Chiloscyllium</taxon>
    </lineage>
</organism>